<keyword evidence="3" id="KW-1185">Reference proteome</keyword>
<protein>
    <submittedName>
        <fullName evidence="2">Uncharacterized protein</fullName>
    </submittedName>
</protein>
<name>A0A918XB22_9ACTN</name>
<proteinExistence type="predicted"/>
<dbReference type="AlphaFoldDB" id="A0A918XB22"/>
<dbReference type="Proteomes" id="UP000654947">
    <property type="component" value="Unassembled WGS sequence"/>
</dbReference>
<sequence length="106" mass="11579">MPVASPRSSSSTNRDTFPSWEHRPGRWAGRASTARPPHREDVIGLCDGGVPQGEALLRFLKGIEAHGHNGGIFRPAWASVTGMHTVTDTEAKDEQATWRDKRSAFG</sequence>
<feature type="compositionally biased region" description="Polar residues" evidence="1">
    <location>
        <begin position="1"/>
        <end position="16"/>
    </location>
</feature>
<organism evidence="2 3">
    <name type="scientific">Nocardiopsis kunsanensis</name>
    <dbReference type="NCBI Taxonomy" id="141693"/>
    <lineage>
        <taxon>Bacteria</taxon>
        <taxon>Bacillati</taxon>
        <taxon>Actinomycetota</taxon>
        <taxon>Actinomycetes</taxon>
        <taxon>Streptosporangiales</taxon>
        <taxon>Nocardiopsidaceae</taxon>
        <taxon>Nocardiopsis</taxon>
    </lineage>
</organism>
<accession>A0A918XB22</accession>
<dbReference type="EMBL" id="BMXL01000007">
    <property type="protein sequence ID" value="GHD23544.1"/>
    <property type="molecule type" value="Genomic_DNA"/>
</dbReference>
<evidence type="ECO:0000313" key="3">
    <source>
        <dbReference type="Proteomes" id="UP000654947"/>
    </source>
</evidence>
<evidence type="ECO:0000256" key="1">
    <source>
        <dbReference type="SAM" id="MobiDB-lite"/>
    </source>
</evidence>
<evidence type="ECO:0000313" key="2">
    <source>
        <dbReference type="EMBL" id="GHD23544.1"/>
    </source>
</evidence>
<feature type="region of interest" description="Disordered" evidence="1">
    <location>
        <begin position="1"/>
        <end position="39"/>
    </location>
</feature>
<reference evidence="2 3" key="1">
    <citation type="journal article" date="2014" name="Int. J. Syst. Evol. Microbiol.">
        <title>Complete genome sequence of Corynebacterium casei LMG S-19264T (=DSM 44701T), isolated from a smear-ripened cheese.</title>
        <authorList>
            <consortium name="US DOE Joint Genome Institute (JGI-PGF)"/>
            <person name="Walter F."/>
            <person name="Albersmeier A."/>
            <person name="Kalinowski J."/>
            <person name="Ruckert C."/>
        </authorList>
    </citation>
    <scope>NUCLEOTIDE SEQUENCE [LARGE SCALE GENOMIC DNA]</scope>
    <source>
        <strain evidence="2 3">KCTC 19473</strain>
    </source>
</reference>
<comment type="caution">
    <text evidence="2">The sequence shown here is derived from an EMBL/GenBank/DDBJ whole genome shotgun (WGS) entry which is preliminary data.</text>
</comment>
<gene>
    <name evidence="2" type="ORF">GCM10007147_18950</name>
</gene>